<dbReference type="EMBL" id="JASCXX010000001">
    <property type="protein sequence ID" value="MDI6447612.1"/>
    <property type="molecule type" value="Genomic_DNA"/>
</dbReference>
<dbReference type="Proteomes" id="UP001431776">
    <property type="component" value="Unassembled WGS sequence"/>
</dbReference>
<evidence type="ECO:0000313" key="3">
    <source>
        <dbReference type="EMBL" id="MDI6447612.1"/>
    </source>
</evidence>
<organism evidence="3 4">
    <name type="scientific">Anaerobaca lacustris</name>
    <dbReference type="NCBI Taxonomy" id="3044600"/>
    <lineage>
        <taxon>Bacteria</taxon>
        <taxon>Pseudomonadati</taxon>
        <taxon>Planctomycetota</taxon>
        <taxon>Phycisphaerae</taxon>
        <taxon>Sedimentisphaerales</taxon>
        <taxon>Anaerobacaceae</taxon>
        <taxon>Anaerobaca</taxon>
    </lineage>
</organism>
<dbReference type="NCBIfam" id="NF038131">
    <property type="entry name" value="choice_anch_K"/>
    <property type="match status" value="1"/>
</dbReference>
<keyword evidence="1" id="KW-0472">Membrane</keyword>
<keyword evidence="4" id="KW-1185">Reference proteome</keyword>
<evidence type="ECO:0000256" key="2">
    <source>
        <dbReference type="SAM" id="SignalP"/>
    </source>
</evidence>
<sequence>MRRLPAILSVVALLVMVGSASGAPTLQSVDGTWSNPVLQPSAPPWTPAPTYDTVLGERRIIWGTPGIYGKTYLGFTPEATPVDITLGSPFAVGTLRHYNTPIGNGTGITSVDLDLSFNFGSGPVNRSLTLGITETVGGLDGGPPDAIYLPTSFDPIAFQVGDVDYELQLLGFGDDAESIISSFETPEPVWGPCAAQGNVTTTTLWAKVSGGGTPVIPAPGALLLGAIGASTVGWLRRRRTL</sequence>
<dbReference type="RefSeq" id="WP_349243022.1">
    <property type="nucleotide sequence ID" value="NZ_JASCXX010000001.1"/>
</dbReference>
<keyword evidence="1" id="KW-0812">Transmembrane</keyword>
<name>A0AAW6TSZ0_9BACT</name>
<evidence type="ECO:0000256" key="1">
    <source>
        <dbReference type="SAM" id="Phobius"/>
    </source>
</evidence>
<comment type="caution">
    <text evidence="3">The sequence shown here is derived from an EMBL/GenBank/DDBJ whole genome shotgun (WGS) entry which is preliminary data.</text>
</comment>
<keyword evidence="1" id="KW-1133">Transmembrane helix</keyword>
<accession>A0AAW6TSZ0</accession>
<dbReference type="InterPro" id="IPR047995">
    <property type="entry name" value="Choice_anch_K"/>
</dbReference>
<gene>
    <name evidence="3" type="ORF">QJ522_01045</name>
</gene>
<evidence type="ECO:0000313" key="4">
    <source>
        <dbReference type="Proteomes" id="UP001431776"/>
    </source>
</evidence>
<protein>
    <submittedName>
        <fullName evidence="3">Choice-of-anchor K domain-containing protein</fullName>
    </submittedName>
</protein>
<feature type="signal peptide" evidence="2">
    <location>
        <begin position="1"/>
        <end position="22"/>
    </location>
</feature>
<reference evidence="3" key="1">
    <citation type="submission" date="2023-05" db="EMBL/GenBank/DDBJ databases">
        <title>Anaerotaeda fermentans gen. nov., sp. nov., a novel anaerobic planctomycete of the new family within the order Sedimentisphaerales isolated from Taman Peninsula, Russia.</title>
        <authorList>
            <person name="Khomyakova M.A."/>
            <person name="Merkel A.Y."/>
            <person name="Slobodkin A.I."/>
        </authorList>
    </citation>
    <scope>NUCLEOTIDE SEQUENCE</scope>
    <source>
        <strain evidence="3">M17dextr</strain>
    </source>
</reference>
<keyword evidence="2" id="KW-0732">Signal</keyword>
<proteinExistence type="predicted"/>
<feature type="chain" id="PRO_5044003634" evidence="2">
    <location>
        <begin position="23"/>
        <end position="241"/>
    </location>
</feature>
<dbReference type="AlphaFoldDB" id="A0AAW6TSZ0"/>
<feature type="transmembrane region" description="Helical" evidence="1">
    <location>
        <begin position="216"/>
        <end position="235"/>
    </location>
</feature>